<keyword evidence="4" id="KW-0804">Transcription</keyword>
<evidence type="ECO:0000256" key="5">
    <source>
        <dbReference type="SAM" id="MobiDB-lite"/>
    </source>
</evidence>
<feature type="compositionally biased region" description="Polar residues" evidence="5">
    <location>
        <begin position="191"/>
        <end position="205"/>
    </location>
</feature>
<sequence>MLHEFPDDLPPLPIVPYALALAMSVAYRQYRRSKLQGHKNRAKEDLKTCCSLLNKLRATWWCAGCMADLGSAALSKAEKAEQHSSSSNTNRTAVATDEASSINNNNNPLAGTRPSSAFRGDGGGGEPATPSSDDVANIRNANAEERDAQTTTTTTTTPNVRSLLNNMSSAVPQMMAGGQPQHAVSSERSEQTPASTSAEFNNNESPDWLNFDNAFENMDTLLGSSGADLSSELLRGFNWEFGEFPG</sequence>
<dbReference type="GeneID" id="92005064"/>
<dbReference type="EMBL" id="JAJVCZ030000001">
    <property type="protein sequence ID" value="KAL0265022.1"/>
    <property type="molecule type" value="Genomic_DNA"/>
</dbReference>
<proteinExistence type="predicted"/>
<name>A0ABR3CVV8_9PEZI</name>
<keyword evidence="7" id="KW-1185">Reference proteome</keyword>
<evidence type="ECO:0000256" key="4">
    <source>
        <dbReference type="ARBA" id="ARBA00023163"/>
    </source>
</evidence>
<accession>A0ABR3CVV8</accession>
<evidence type="ECO:0000256" key="3">
    <source>
        <dbReference type="ARBA" id="ARBA00023125"/>
    </source>
</evidence>
<evidence type="ECO:0000313" key="7">
    <source>
        <dbReference type="Proteomes" id="UP001430584"/>
    </source>
</evidence>
<reference evidence="6 7" key="1">
    <citation type="submission" date="2024-02" db="EMBL/GenBank/DDBJ databases">
        <title>De novo assembly and annotation of 12 fungi associated with fruit tree decline syndrome in Ontario, Canada.</title>
        <authorList>
            <person name="Sulman M."/>
            <person name="Ellouze W."/>
            <person name="Ilyukhin E."/>
        </authorList>
    </citation>
    <scope>NUCLEOTIDE SEQUENCE [LARGE SCALE GENOMIC DNA]</scope>
    <source>
        <strain evidence="6 7">FDS-637</strain>
    </source>
</reference>
<evidence type="ECO:0000313" key="6">
    <source>
        <dbReference type="EMBL" id="KAL0265022.1"/>
    </source>
</evidence>
<keyword evidence="1" id="KW-0862">Zinc</keyword>
<feature type="compositionally biased region" description="Polar residues" evidence="5">
    <location>
        <begin position="83"/>
        <end position="115"/>
    </location>
</feature>
<keyword evidence="2" id="KW-0805">Transcription regulation</keyword>
<comment type="caution">
    <text evidence="6">The sequence shown here is derived from an EMBL/GenBank/DDBJ whole genome shotgun (WGS) entry which is preliminary data.</text>
</comment>
<evidence type="ECO:0000256" key="2">
    <source>
        <dbReference type="ARBA" id="ARBA00023015"/>
    </source>
</evidence>
<feature type="region of interest" description="Disordered" evidence="5">
    <location>
        <begin position="174"/>
        <end position="205"/>
    </location>
</feature>
<evidence type="ECO:0000256" key="1">
    <source>
        <dbReference type="ARBA" id="ARBA00022833"/>
    </source>
</evidence>
<gene>
    <name evidence="6" type="ORF">SLS55_000979</name>
</gene>
<keyword evidence="3" id="KW-0238">DNA-binding</keyword>
<dbReference type="PANTHER" id="PTHR47171:SF6">
    <property type="entry name" value="SPECIFIC TRANSCRIPTION FACTOR, PUTATIVE (AFU_ORTHOLOGUE AFUA_2G06130)-RELATED"/>
    <property type="match status" value="1"/>
</dbReference>
<organism evidence="6 7">
    <name type="scientific">Diplodia seriata</name>
    <dbReference type="NCBI Taxonomy" id="420778"/>
    <lineage>
        <taxon>Eukaryota</taxon>
        <taxon>Fungi</taxon>
        <taxon>Dikarya</taxon>
        <taxon>Ascomycota</taxon>
        <taxon>Pezizomycotina</taxon>
        <taxon>Dothideomycetes</taxon>
        <taxon>Dothideomycetes incertae sedis</taxon>
        <taxon>Botryosphaeriales</taxon>
        <taxon>Botryosphaeriaceae</taxon>
        <taxon>Diplodia</taxon>
    </lineage>
</organism>
<feature type="region of interest" description="Disordered" evidence="5">
    <location>
        <begin position="80"/>
        <end position="135"/>
    </location>
</feature>
<dbReference type="PANTHER" id="PTHR47171">
    <property type="entry name" value="FARA-RELATED"/>
    <property type="match status" value="1"/>
</dbReference>
<dbReference type="InterPro" id="IPR052073">
    <property type="entry name" value="Amide_Lactam_Regulators"/>
</dbReference>
<evidence type="ECO:0008006" key="8">
    <source>
        <dbReference type="Google" id="ProtNLM"/>
    </source>
</evidence>
<dbReference type="Proteomes" id="UP001430584">
    <property type="component" value="Unassembled WGS sequence"/>
</dbReference>
<dbReference type="RefSeq" id="XP_066637762.1">
    <property type="nucleotide sequence ID" value="XM_066772483.1"/>
</dbReference>
<protein>
    <recommendedName>
        <fullName evidence="8">Fungal specific transcription factor domain-containing protein</fullName>
    </recommendedName>
</protein>